<dbReference type="EMBL" id="BAAASL010000014">
    <property type="protein sequence ID" value="GAA2720099.1"/>
    <property type="molecule type" value="Genomic_DNA"/>
</dbReference>
<protein>
    <recommendedName>
        <fullName evidence="6">DUF1090 domain-containing protein</fullName>
    </recommendedName>
</protein>
<proteinExistence type="predicted"/>
<accession>A0ABN3TVT8</accession>
<dbReference type="EMBL" id="BAAASL010000014">
    <property type="protein sequence ID" value="GAA2719757.1"/>
    <property type="molecule type" value="Genomic_DNA"/>
</dbReference>
<feature type="chain" id="PRO_5045028704" description="DUF1090 domain-containing protein" evidence="2">
    <location>
        <begin position="29"/>
        <end position="91"/>
    </location>
</feature>
<feature type="signal peptide" evidence="2">
    <location>
        <begin position="1"/>
        <end position="28"/>
    </location>
</feature>
<evidence type="ECO:0000256" key="1">
    <source>
        <dbReference type="SAM" id="MobiDB-lite"/>
    </source>
</evidence>
<name>A0ABN3TVT8_9ACTN</name>
<evidence type="ECO:0008006" key="6">
    <source>
        <dbReference type="Google" id="ProtNLM"/>
    </source>
</evidence>
<reference evidence="3" key="3">
    <citation type="submission" date="2023-12" db="EMBL/GenBank/DDBJ databases">
        <authorList>
            <person name="Sun Q."/>
            <person name="Inoue M."/>
        </authorList>
    </citation>
    <scope>NUCLEOTIDE SEQUENCE</scope>
    <source>
        <strain evidence="3">JCM 4542</strain>
    </source>
</reference>
<reference evidence="3 5" key="2">
    <citation type="journal article" date="2019" name="Int. J. Syst. Evol. Microbiol.">
        <title>The Global Catalogue of Microorganisms (GCM) 10K type strain sequencing project: providing services to taxonomists for standard genome sequencing and annotation.</title>
        <authorList>
            <consortium name="The Broad Institute Genomics Platform"/>
            <consortium name="The Broad Institute Genome Sequencing Center for Infectious Disease"/>
            <person name="Wu L."/>
            <person name="Ma J."/>
        </authorList>
    </citation>
    <scope>NUCLEOTIDE SEQUENCE [LARGE SCALE GENOMIC DNA]</scope>
    <source>
        <strain evidence="3 5">JCM 4542</strain>
    </source>
</reference>
<keyword evidence="2" id="KW-0732">Signal</keyword>
<evidence type="ECO:0000313" key="3">
    <source>
        <dbReference type="EMBL" id="GAA2719757.1"/>
    </source>
</evidence>
<feature type="region of interest" description="Disordered" evidence="1">
    <location>
        <begin position="46"/>
        <end position="91"/>
    </location>
</feature>
<dbReference type="Proteomes" id="UP001500886">
    <property type="component" value="Unassembled WGS sequence"/>
</dbReference>
<dbReference type="RefSeq" id="WP_344436666.1">
    <property type="nucleotide sequence ID" value="NZ_BAAASL010000014.1"/>
</dbReference>
<sequence>MRRRMTAIVLAAALAGGVAATVAPAAQAAGITCDVAKLHKEADTLKREAARQKSQGQREAARRTLDRASQIEKRIHQCEAADRNTSGPFGG</sequence>
<organism evidence="3 5">
    <name type="scientific">Streptomyces luteosporeus</name>
    <dbReference type="NCBI Taxonomy" id="173856"/>
    <lineage>
        <taxon>Bacteria</taxon>
        <taxon>Bacillati</taxon>
        <taxon>Actinomycetota</taxon>
        <taxon>Actinomycetes</taxon>
        <taxon>Kitasatosporales</taxon>
        <taxon>Streptomycetaceae</taxon>
        <taxon>Streptomyces</taxon>
    </lineage>
</organism>
<gene>
    <name evidence="3" type="ORF">GCM10010315_38510</name>
    <name evidence="4" type="ORF">GCM10010315_39710</name>
</gene>
<evidence type="ECO:0000313" key="4">
    <source>
        <dbReference type="EMBL" id="GAA2720099.1"/>
    </source>
</evidence>
<feature type="compositionally biased region" description="Basic and acidic residues" evidence="1">
    <location>
        <begin position="59"/>
        <end position="82"/>
    </location>
</feature>
<evidence type="ECO:0000256" key="2">
    <source>
        <dbReference type="SAM" id="SignalP"/>
    </source>
</evidence>
<reference evidence="4" key="1">
    <citation type="journal article" date="2014" name="Int. J. Syst. Evol. Microbiol.">
        <title>Complete genome of a new Firmicutes species belonging to the dominant human colonic microbiota ('Ruminococcus bicirculans') reveals two chromosomes and a selective capacity to utilize plant glucans.</title>
        <authorList>
            <consortium name="NISC Comparative Sequencing Program"/>
            <person name="Wegmann U."/>
            <person name="Louis P."/>
            <person name="Goesmann A."/>
            <person name="Henrissat B."/>
            <person name="Duncan S.H."/>
            <person name="Flint H.J."/>
        </authorList>
    </citation>
    <scope>NUCLEOTIDE SEQUENCE</scope>
    <source>
        <strain evidence="4">JCM 4542</strain>
    </source>
</reference>
<evidence type="ECO:0000313" key="5">
    <source>
        <dbReference type="Proteomes" id="UP001500886"/>
    </source>
</evidence>
<keyword evidence="5" id="KW-1185">Reference proteome</keyword>
<comment type="caution">
    <text evidence="3">The sequence shown here is derived from an EMBL/GenBank/DDBJ whole genome shotgun (WGS) entry which is preliminary data.</text>
</comment>